<feature type="transmembrane region" description="Helical" evidence="1">
    <location>
        <begin position="14"/>
        <end position="34"/>
    </location>
</feature>
<keyword evidence="1" id="KW-1133">Transmembrane helix</keyword>
<reference evidence="2 3" key="1">
    <citation type="journal article" date="2021" name="bioRxiv">
        <title>Chromosome-scale and haplotype-resolved genome assembly of a tetraploid potato cultivar.</title>
        <authorList>
            <person name="Sun H."/>
            <person name="Jiao W.-B."/>
            <person name="Krause K."/>
            <person name="Campoy J.A."/>
            <person name="Goel M."/>
            <person name="Folz-Donahue K."/>
            <person name="Kukat C."/>
            <person name="Huettel B."/>
            <person name="Schneeberger K."/>
        </authorList>
    </citation>
    <scope>NUCLEOTIDE SEQUENCE [LARGE SCALE GENOMIC DNA]</scope>
    <source>
        <strain evidence="2">SolTubOtavaFocal</strain>
        <tissue evidence="2">Leaves</tissue>
    </source>
</reference>
<evidence type="ECO:0000313" key="3">
    <source>
        <dbReference type="Proteomes" id="UP000826656"/>
    </source>
</evidence>
<evidence type="ECO:0000256" key="1">
    <source>
        <dbReference type="SAM" id="Phobius"/>
    </source>
</evidence>
<dbReference type="Proteomes" id="UP000826656">
    <property type="component" value="Unassembled WGS sequence"/>
</dbReference>
<organism evidence="2 3">
    <name type="scientific">Solanum tuberosum</name>
    <name type="common">Potato</name>
    <dbReference type="NCBI Taxonomy" id="4113"/>
    <lineage>
        <taxon>Eukaryota</taxon>
        <taxon>Viridiplantae</taxon>
        <taxon>Streptophyta</taxon>
        <taxon>Embryophyta</taxon>
        <taxon>Tracheophyta</taxon>
        <taxon>Spermatophyta</taxon>
        <taxon>Magnoliopsida</taxon>
        <taxon>eudicotyledons</taxon>
        <taxon>Gunneridae</taxon>
        <taxon>Pentapetalae</taxon>
        <taxon>asterids</taxon>
        <taxon>lamiids</taxon>
        <taxon>Solanales</taxon>
        <taxon>Solanaceae</taxon>
        <taxon>Solanoideae</taxon>
        <taxon>Solaneae</taxon>
        <taxon>Solanum</taxon>
    </lineage>
</organism>
<dbReference type="EMBL" id="JAIVGD010000001">
    <property type="protein sequence ID" value="KAH0781275.1"/>
    <property type="molecule type" value="Genomic_DNA"/>
</dbReference>
<evidence type="ECO:0000313" key="2">
    <source>
        <dbReference type="EMBL" id="KAH0781275.1"/>
    </source>
</evidence>
<accession>A0ABQ7WMS2</accession>
<sequence>MRFHEPTGRLMDGFTARGMVIVVCPPELIISVLVRRLASMGRVMEHGSYTPLIIQVLTQVSFQAVILRKGL</sequence>
<gene>
    <name evidence="2" type="ORF">KY290_000873</name>
</gene>
<name>A0ABQ7WMS2_SOLTU</name>
<keyword evidence="1" id="KW-0472">Membrane</keyword>
<protein>
    <submittedName>
        <fullName evidence="2">Uncharacterized protein</fullName>
    </submittedName>
</protein>
<comment type="caution">
    <text evidence="2">The sequence shown here is derived from an EMBL/GenBank/DDBJ whole genome shotgun (WGS) entry which is preliminary data.</text>
</comment>
<keyword evidence="1" id="KW-0812">Transmembrane</keyword>
<keyword evidence="3" id="KW-1185">Reference proteome</keyword>
<proteinExistence type="predicted"/>